<evidence type="ECO:0000256" key="6">
    <source>
        <dbReference type="PIRNR" id="PIRNR000446"/>
    </source>
</evidence>
<keyword evidence="4 6" id="KW-0012">Acyltransferase</keyword>
<name>A0A060Q0N2_HELPX</name>
<dbReference type="EC" id="2.3.1.39" evidence="1 6"/>
<evidence type="ECO:0000256" key="1">
    <source>
        <dbReference type="ARBA" id="ARBA00013258"/>
    </source>
</evidence>
<dbReference type="SUPFAM" id="SSF52151">
    <property type="entry name" value="FabD/lysophospholipase-like"/>
    <property type="match status" value="1"/>
</dbReference>
<dbReference type="FunFam" id="3.30.70.250:FF:000012">
    <property type="entry name" value="Malonyl CoA-acyl carrier protein transacylase"/>
    <property type="match status" value="1"/>
</dbReference>
<gene>
    <name evidence="9" type="ORF">NY40_0704</name>
</gene>
<dbReference type="Pfam" id="PF00698">
    <property type="entry name" value="Acyl_transf_1"/>
    <property type="match status" value="1"/>
</dbReference>
<sequence>MRYALLFPGQGSQCIGMGKSFYESHTLAKELFERASNALKVDMKKTLFEENELLKESAYTQPAIYLVSYIAYQLLNKQVNGGLKPIFALGHSLGEVSAVSLSGALDFEKALKLTHQRGKMMQEACANKDASMMVVLGVSEESLLSLCQRTKNVWCANFNGGMQVVLAGIKDDLKALEPTLKEMGAKRVVFLEMSVASHCPFLEPMIFKFQELLEKSLKDKFHFEIISNATNEAYHNKAKAVELLSLQLTQPVRYQDCVKSNNDRVDVFFELGCGSVLKGLNKRLSNKPTISVGDNKGLDEAIEFLEEYV</sequence>
<dbReference type="RefSeq" id="WP_041050458.1">
    <property type="nucleotide sequence ID" value="NZ_AP014523.1"/>
</dbReference>
<dbReference type="InterPro" id="IPR050858">
    <property type="entry name" value="Mal-CoA-ACP_Trans/PKS_FabD"/>
</dbReference>
<dbReference type="PANTHER" id="PTHR42681">
    <property type="entry name" value="MALONYL-COA-ACYL CARRIER PROTEIN TRANSACYLASE, MITOCHONDRIAL"/>
    <property type="match status" value="1"/>
</dbReference>
<evidence type="ECO:0000256" key="2">
    <source>
        <dbReference type="ARBA" id="ARBA00018953"/>
    </source>
</evidence>
<dbReference type="AlphaFoldDB" id="A0A060Q0N2"/>
<evidence type="ECO:0000256" key="5">
    <source>
        <dbReference type="ARBA" id="ARBA00048462"/>
    </source>
</evidence>
<proteinExistence type="inferred from homology"/>
<dbReference type="SMART" id="SM00827">
    <property type="entry name" value="PKS_AT"/>
    <property type="match status" value="1"/>
</dbReference>
<evidence type="ECO:0000313" key="9">
    <source>
        <dbReference type="EMBL" id="BAO97717.1"/>
    </source>
</evidence>
<feature type="active site" evidence="7">
    <location>
        <position position="92"/>
    </location>
</feature>
<dbReference type="PIRSF" id="PIRSF000446">
    <property type="entry name" value="Mct"/>
    <property type="match status" value="1"/>
</dbReference>
<evidence type="ECO:0000256" key="7">
    <source>
        <dbReference type="PIRSR" id="PIRSR000446-1"/>
    </source>
</evidence>
<dbReference type="EMBL" id="AP014523">
    <property type="protein sequence ID" value="BAO97717.1"/>
    <property type="molecule type" value="Genomic_DNA"/>
</dbReference>
<dbReference type="HOGENOM" id="CLU_030558_1_1_7"/>
<evidence type="ECO:0000256" key="4">
    <source>
        <dbReference type="ARBA" id="ARBA00023315"/>
    </source>
</evidence>
<dbReference type="InterPro" id="IPR016035">
    <property type="entry name" value="Acyl_Trfase/lysoPLipase"/>
</dbReference>
<evidence type="ECO:0000259" key="8">
    <source>
        <dbReference type="SMART" id="SM00827"/>
    </source>
</evidence>
<comment type="catalytic activity">
    <reaction evidence="5 6">
        <text>holo-[ACP] + malonyl-CoA = malonyl-[ACP] + CoA</text>
        <dbReference type="Rhea" id="RHEA:41792"/>
        <dbReference type="Rhea" id="RHEA-COMP:9623"/>
        <dbReference type="Rhea" id="RHEA-COMP:9685"/>
        <dbReference type="ChEBI" id="CHEBI:57287"/>
        <dbReference type="ChEBI" id="CHEBI:57384"/>
        <dbReference type="ChEBI" id="CHEBI:64479"/>
        <dbReference type="ChEBI" id="CHEBI:78449"/>
        <dbReference type="EC" id="2.3.1.39"/>
    </reaction>
</comment>
<dbReference type="InterPro" id="IPR014043">
    <property type="entry name" value="Acyl_transferase_dom"/>
</dbReference>
<dbReference type="NCBIfam" id="TIGR00128">
    <property type="entry name" value="fabD"/>
    <property type="match status" value="1"/>
</dbReference>
<dbReference type="Gene3D" id="3.30.70.250">
    <property type="entry name" value="Malonyl-CoA ACP transacylase, ACP-binding"/>
    <property type="match status" value="1"/>
</dbReference>
<feature type="domain" description="Malonyl-CoA:ACP transacylase (MAT)" evidence="8">
    <location>
        <begin position="6"/>
        <end position="297"/>
    </location>
</feature>
<protein>
    <recommendedName>
        <fullName evidence="2 6">Malonyl CoA-acyl carrier protein transacylase</fullName>
        <ecNumber evidence="1 6">2.3.1.39</ecNumber>
    </recommendedName>
</protein>
<organism evidence="9 10">
    <name type="scientific">Helicobacter pylori NY40</name>
    <dbReference type="NCBI Taxonomy" id="1426844"/>
    <lineage>
        <taxon>Bacteria</taxon>
        <taxon>Pseudomonadati</taxon>
        <taxon>Campylobacterota</taxon>
        <taxon>Epsilonproteobacteria</taxon>
        <taxon>Campylobacterales</taxon>
        <taxon>Helicobacteraceae</taxon>
        <taxon>Helicobacter</taxon>
    </lineage>
</organism>
<feature type="active site" evidence="7">
    <location>
        <position position="198"/>
    </location>
</feature>
<dbReference type="SUPFAM" id="SSF55048">
    <property type="entry name" value="Probable ACP-binding domain of malonyl-CoA ACP transacylase"/>
    <property type="match status" value="1"/>
</dbReference>
<accession>A0A060Q0N2</accession>
<dbReference type="PANTHER" id="PTHR42681:SF1">
    <property type="entry name" value="MALONYL-COA-ACYL CARRIER PROTEIN TRANSACYLASE, MITOCHONDRIAL"/>
    <property type="match status" value="1"/>
</dbReference>
<comment type="similarity">
    <text evidence="6">Belongs to the fabD family.</text>
</comment>
<dbReference type="GO" id="GO:0005829">
    <property type="term" value="C:cytosol"/>
    <property type="evidence" value="ECO:0007669"/>
    <property type="project" value="TreeGrafter"/>
</dbReference>
<dbReference type="Gene3D" id="3.40.366.10">
    <property type="entry name" value="Malonyl-Coenzyme A Acyl Carrier Protein, domain 2"/>
    <property type="match status" value="1"/>
</dbReference>
<reference evidence="9 10" key="1">
    <citation type="submission" date="2013-11" db="EMBL/GenBank/DDBJ databases">
        <title>Estimation of Helicobacter pylori bacteriophage ecology using H. pylori isolates.</title>
        <authorList>
            <person name="Uchiyama J."/>
            <person name="Takemura-Uchiyama I."/>
            <person name="Ujihara T."/>
            <person name="Matsuzaki S."/>
        </authorList>
    </citation>
    <scope>NUCLEOTIDE SEQUENCE [LARGE SCALE GENOMIC DNA]</scope>
    <source>
        <strain evidence="9 10">NY40</strain>
    </source>
</reference>
<dbReference type="GO" id="GO:0004314">
    <property type="term" value="F:[acyl-carrier-protein] S-malonyltransferase activity"/>
    <property type="evidence" value="ECO:0007669"/>
    <property type="project" value="UniProtKB-EC"/>
</dbReference>
<dbReference type="GO" id="GO:0006633">
    <property type="term" value="P:fatty acid biosynthetic process"/>
    <property type="evidence" value="ECO:0007669"/>
    <property type="project" value="TreeGrafter"/>
</dbReference>
<dbReference type="InterPro" id="IPR016036">
    <property type="entry name" value="Malonyl_transacylase_ACP-bd"/>
</dbReference>
<dbReference type="InterPro" id="IPR024925">
    <property type="entry name" value="Malonyl_CoA-ACP_transAc"/>
</dbReference>
<evidence type="ECO:0000256" key="3">
    <source>
        <dbReference type="ARBA" id="ARBA00022679"/>
    </source>
</evidence>
<dbReference type="Proteomes" id="UP000031662">
    <property type="component" value="Chromosome"/>
</dbReference>
<keyword evidence="3 6" id="KW-0808">Transferase</keyword>
<dbReference type="InterPro" id="IPR004410">
    <property type="entry name" value="Malonyl_CoA-ACP_transAc_FabD"/>
</dbReference>
<dbReference type="InterPro" id="IPR001227">
    <property type="entry name" value="Ac_transferase_dom_sf"/>
</dbReference>
<evidence type="ECO:0000313" key="10">
    <source>
        <dbReference type="Proteomes" id="UP000031662"/>
    </source>
</evidence>